<proteinExistence type="predicted"/>
<dbReference type="EMBL" id="OX596115">
    <property type="protein sequence ID" value="CAI9707664.1"/>
    <property type="molecule type" value="Genomic_DNA"/>
</dbReference>
<dbReference type="Proteomes" id="UP001162501">
    <property type="component" value="Chromosome 31"/>
</dbReference>
<organism evidence="1 2">
    <name type="scientific">Rangifer tarandus platyrhynchus</name>
    <name type="common">Svalbard reindeer</name>
    <dbReference type="NCBI Taxonomy" id="3082113"/>
    <lineage>
        <taxon>Eukaryota</taxon>
        <taxon>Metazoa</taxon>
        <taxon>Chordata</taxon>
        <taxon>Craniata</taxon>
        <taxon>Vertebrata</taxon>
        <taxon>Euteleostomi</taxon>
        <taxon>Mammalia</taxon>
        <taxon>Eutheria</taxon>
        <taxon>Laurasiatheria</taxon>
        <taxon>Artiodactyla</taxon>
        <taxon>Ruminantia</taxon>
        <taxon>Pecora</taxon>
        <taxon>Cervidae</taxon>
        <taxon>Odocoileinae</taxon>
        <taxon>Rangifer</taxon>
    </lineage>
</organism>
<accession>A0ACB0F4R6</accession>
<sequence>MPQDLMKQGGEEASHHGQRRRPPPHRQARPSAPPGGLSATPRPQVGSQVSPAHHAGAGCGTQGGHLTSPSPRSRLLPARLQPPGRESCKPAHCRVRRSATVQGPARGESAVQRGTQNASGSRPCRQRSDLATSRVTDAILDGESQGSGSQVVLPAARGDVRPANGRSEVPHVVRRREMAHILQVRFLTFSKEGRCLTFSEEGKWLNFFEEVRYLTFVPRASSAVNLKLN</sequence>
<name>A0ACB0F4R6_RANTA</name>
<protein>
    <submittedName>
        <fullName evidence="1">Uncharacterized protein</fullName>
    </submittedName>
</protein>
<reference evidence="1" key="1">
    <citation type="submission" date="2023-05" db="EMBL/GenBank/DDBJ databases">
        <authorList>
            <consortium name="ELIXIR-Norway"/>
        </authorList>
    </citation>
    <scope>NUCLEOTIDE SEQUENCE</scope>
</reference>
<evidence type="ECO:0000313" key="1">
    <source>
        <dbReference type="EMBL" id="CAI9707664.1"/>
    </source>
</evidence>
<gene>
    <name evidence="1" type="ORF">MRATA1EN3_LOCUS18877</name>
</gene>
<evidence type="ECO:0000313" key="2">
    <source>
        <dbReference type="Proteomes" id="UP001162501"/>
    </source>
</evidence>